<dbReference type="Proteomes" id="UP001061862">
    <property type="component" value="Chromosome"/>
</dbReference>
<feature type="transmembrane region" description="Helical" evidence="8">
    <location>
        <begin position="106"/>
        <end position="127"/>
    </location>
</feature>
<proteinExistence type="inferred from homology"/>
<feature type="transmembrane region" description="Helical" evidence="8">
    <location>
        <begin position="310"/>
        <end position="328"/>
    </location>
</feature>
<evidence type="ECO:0000256" key="7">
    <source>
        <dbReference type="ARBA" id="ARBA00023136"/>
    </source>
</evidence>
<feature type="transmembrane region" description="Helical" evidence="8">
    <location>
        <begin position="139"/>
        <end position="163"/>
    </location>
</feature>
<keyword evidence="6 8" id="KW-1133">Transmembrane helix</keyword>
<evidence type="ECO:0000256" key="3">
    <source>
        <dbReference type="ARBA" id="ARBA00022448"/>
    </source>
</evidence>
<dbReference type="SUPFAM" id="SSF103473">
    <property type="entry name" value="MFS general substrate transporter"/>
    <property type="match status" value="1"/>
</dbReference>
<feature type="transmembrane region" description="Helical" evidence="8">
    <location>
        <begin position="49"/>
        <end position="69"/>
    </location>
</feature>
<dbReference type="InterPro" id="IPR036259">
    <property type="entry name" value="MFS_trans_sf"/>
</dbReference>
<comment type="subcellular location">
    <subcellularLocation>
        <location evidence="8">Cell inner membrane</location>
        <topology evidence="8">Multi-pass membrane protein</topology>
    </subcellularLocation>
    <subcellularLocation>
        <location evidence="1">Cell membrane</location>
        <topology evidence="1">Multi-pass membrane protein</topology>
    </subcellularLocation>
</comment>
<sequence>MTSPSTSQPMSARRTAIIGGLMVAAGPLSITLYAPALPTMVADLMTTEAMGKLTLSVYFGAFALAQLVCGPLSDRFGRKPVAMAFFALYVLGSFAAALAPSIEMLLLGRALQGVGVSAGVALSRAMVRDQFVGSESIRILTLINLILTVAPAVAPTLGSVLLLAGSWHLLFVVMAGFGMAIIAMLAWGARETQPVAAQTPLKPSRILANYGRLLASAQFMAPALLLAIAFGGFYGFSALLPFVLLDDLGLTTFQFAMTMLIQTGSFITGNLVAGQVARRASGLQMVRIGLVLLVLAGLGFAIGPRLFPDSLFAVMIPVGLWMLALAFIGPSTTAAAMAGFGTIAGAAGALTGVFQVGGGFIGSTLASVLFPDARSAIVTLLPIMAGLAVLAALWRRISARPVAEAPPET</sequence>
<dbReference type="PANTHER" id="PTHR23502:SF132">
    <property type="entry name" value="POLYAMINE TRANSPORTER 2-RELATED"/>
    <property type="match status" value="1"/>
</dbReference>
<dbReference type="CDD" id="cd17320">
    <property type="entry name" value="MFS_MdfA_MDR_like"/>
    <property type="match status" value="1"/>
</dbReference>
<evidence type="ECO:0000256" key="4">
    <source>
        <dbReference type="ARBA" id="ARBA00022475"/>
    </source>
</evidence>
<evidence type="ECO:0000313" key="10">
    <source>
        <dbReference type="EMBL" id="UXN71939.1"/>
    </source>
</evidence>
<reference evidence="10 11" key="1">
    <citation type="submission" date="2022-09" db="EMBL/GenBank/DDBJ databases">
        <title>Interaction between co-microsymbionts with complementary sets of symbiotic genes in legume-rhizobium systems.</title>
        <authorList>
            <person name="Safronova V."/>
            <person name="Sazanova A."/>
            <person name="Afonin A."/>
            <person name="Chirak E."/>
        </authorList>
    </citation>
    <scope>NUCLEOTIDE SEQUENCE [LARGE SCALE GENOMIC DNA]</scope>
    <source>
        <strain evidence="10 11">A18/4-1</strain>
    </source>
</reference>
<feature type="transmembrane region" description="Helical" evidence="8">
    <location>
        <begin position="169"/>
        <end position="189"/>
    </location>
</feature>
<feature type="transmembrane region" description="Helical" evidence="8">
    <location>
        <begin position="335"/>
        <end position="356"/>
    </location>
</feature>
<evidence type="ECO:0000256" key="2">
    <source>
        <dbReference type="ARBA" id="ARBA00006236"/>
    </source>
</evidence>
<keyword evidence="3 8" id="KW-0813">Transport</keyword>
<accession>A0ABY6CI98</accession>
<feature type="transmembrane region" description="Helical" evidence="8">
    <location>
        <begin position="16"/>
        <end position="37"/>
    </location>
</feature>
<evidence type="ECO:0000256" key="6">
    <source>
        <dbReference type="ARBA" id="ARBA00022989"/>
    </source>
</evidence>
<feature type="transmembrane region" description="Helical" evidence="8">
    <location>
        <begin position="376"/>
        <end position="394"/>
    </location>
</feature>
<dbReference type="Pfam" id="PF07690">
    <property type="entry name" value="MFS_1"/>
    <property type="match status" value="1"/>
</dbReference>
<comment type="similarity">
    <text evidence="2 8">Belongs to the major facilitator superfamily. Bcr/CmlA family.</text>
</comment>
<evidence type="ECO:0000259" key="9">
    <source>
        <dbReference type="PROSITE" id="PS50850"/>
    </source>
</evidence>
<evidence type="ECO:0000256" key="5">
    <source>
        <dbReference type="ARBA" id="ARBA00022692"/>
    </source>
</evidence>
<evidence type="ECO:0000313" key="11">
    <source>
        <dbReference type="Proteomes" id="UP001061862"/>
    </source>
</evidence>
<organism evidence="10 11">
    <name type="scientific">Devosia neptuniae</name>
    <dbReference type="NCBI Taxonomy" id="191302"/>
    <lineage>
        <taxon>Bacteria</taxon>
        <taxon>Pseudomonadati</taxon>
        <taxon>Pseudomonadota</taxon>
        <taxon>Alphaproteobacteria</taxon>
        <taxon>Hyphomicrobiales</taxon>
        <taxon>Devosiaceae</taxon>
        <taxon>Devosia</taxon>
    </lineage>
</organism>
<dbReference type="InterPro" id="IPR004812">
    <property type="entry name" value="Efflux_drug-R_Bcr/CmlA"/>
</dbReference>
<dbReference type="InterPro" id="IPR011701">
    <property type="entry name" value="MFS"/>
</dbReference>
<keyword evidence="5 8" id="KW-0812">Transmembrane</keyword>
<feature type="transmembrane region" description="Helical" evidence="8">
    <location>
        <begin position="81"/>
        <end position="100"/>
    </location>
</feature>
<keyword evidence="4" id="KW-1003">Cell membrane</keyword>
<feature type="transmembrane region" description="Helical" evidence="8">
    <location>
        <begin position="253"/>
        <end position="273"/>
    </location>
</feature>
<gene>
    <name evidence="10" type="ORF">N8A98_12485</name>
</gene>
<feature type="domain" description="Major facilitator superfamily (MFS) profile" evidence="9">
    <location>
        <begin position="12"/>
        <end position="403"/>
    </location>
</feature>
<dbReference type="PROSITE" id="PS50850">
    <property type="entry name" value="MFS"/>
    <property type="match status" value="1"/>
</dbReference>
<keyword evidence="7 8" id="KW-0472">Membrane</keyword>
<keyword evidence="11" id="KW-1185">Reference proteome</keyword>
<feature type="transmembrane region" description="Helical" evidence="8">
    <location>
        <begin position="285"/>
        <end position="304"/>
    </location>
</feature>
<name>A0ABY6CI98_9HYPH</name>
<evidence type="ECO:0000256" key="1">
    <source>
        <dbReference type="ARBA" id="ARBA00004651"/>
    </source>
</evidence>
<protein>
    <recommendedName>
        <fullName evidence="8">Bcr/CflA family efflux transporter</fullName>
    </recommendedName>
</protein>
<dbReference type="RefSeq" id="WP_262171716.1">
    <property type="nucleotide sequence ID" value="NZ_CP104965.1"/>
</dbReference>
<dbReference type="Gene3D" id="1.20.1720.10">
    <property type="entry name" value="Multidrug resistance protein D"/>
    <property type="match status" value="1"/>
</dbReference>
<dbReference type="NCBIfam" id="TIGR00710">
    <property type="entry name" value="efflux_Bcr_CflA"/>
    <property type="match status" value="1"/>
</dbReference>
<dbReference type="EMBL" id="CP104965">
    <property type="protein sequence ID" value="UXN71939.1"/>
    <property type="molecule type" value="Genomic_DNA"/>
</dbReference>
<dbReference type="InterPro" id="IPR020846">
    <property type="entry name" value="MFS_dom"/>
</dbReference>
<keyword evidence="8" id="KW-0997">Cell inner membrane</keyword>
<evidence type="ECO:0000256" key="8">
    <source>
        <dbReference type="RuleBase" id="RU365088"/>
    </source>
</evidence>
<dbReference type="PANTHER" id="PTHR23502">
    <property type="entry name" value="MAJOR FACILITATOR SUPERFAMILY"/>
    <property type="match status" value="1"/>
</dbReference>
<comment type="caution">
    <text evidence="8">Lacks conserved residue(s) required for the propagation of feature annotation.</text>
</comment>